<evidence type="ECO:0000256" key="6">
    <source>
        <dbReference type="ARBA" id="ARBA00023125"/>
    </source>
</evidence>
<dbReference type="Gene3D" id="1.10.150.130">
    <property type="match status" value="1"/>
</dbReference>
<comment type="caution">
    <text evidence="12">The sequence shown here is derived from an EMBL/GenBank/DDBJ whole genome shotgun (WGS) entry which is preliminary data.</text>
</comment>
<dbReference type="SUPFAM" id="SSF56349">
    <property type="entry name" value="DNA breaking-rejoining enzymes"/>
    <property type="match status" value="1"/>
</dbReference>
<evidence type="ECO:0000256" key="2">
    <source>
        <dbReference type="ARBA" id="ARBA00022490"/>
    </source>
</evidence>
<dbReference type="PROSITE" id="PS51898">
    <property type="entry name" value="TYR_RECOMBINASE"/>
    <property type="match status" value="1"/>
</dbReference>
<keyword evidence="13" id="KW-1185">Reference proteome</keyword>
<feature type="domain" description="Tyr recombinase" evidence="10">
    <location>
        <begin position="102"/>
        <end position="279"/>
    </location>
</feature>
<dbReference type="InterPro" id="IPR010998">
    <property type="entry name" value="Integrase_recombinase_N"/>
</dbReference>
<evidence type="ECO:0000256" key="5">
    <source>
        <dbReference type="ARBA" id="ARBA00022908"/>
    </source>
</evidence>
<dbReference type="Proteomes" id="UP001231362">
    <property type="component" value="Unassembled WGS sequence"/>
</dbReference>
<evidence type="ECO:0000313" key="13">
    <source>
        <dbReference type="Proteomes" id="UP001231362"/>
    </source>
</evidence>
<dbReference type="Pfam" id="PF13495">
    <property type="entry name" value="Phage_int_SAM_4"/>
    <property type="match status" value="1"/>
</dbReference>
<comment type="subcellular location">
    <subcellularLocation>
        <location evidence="1">Cytoplasm</location>
    </subcellularLocation>
</comment>
<keyword evidence="7" id="KW-0233">DNA recombination</keyword>
<organism evidence="12 13">
    <name type="scientific">Anoxybacillus andreesenii</name>
    <dbReference type="NCBI Taxonomy" id="1325932"/>
    <lineage>
        <taxon>Bacteria</taxon>
        <taxon>Bacillati</taxon>
        <taxon>Bacillota</taxon>
        <taxon>Bacilli</taxon>
        <taxon>Bacillales</taxon>
        <taxon>Anoxybacillaceae</taxon>
        <taxon>Anoxybacillus</taxon>
    </lineage>
</organism>
<dbReference type="InterPro" id="IPR004107">
    <property type="entry name" value="Integrase_SAM-like_N"/>
</dbReference>
<name>A0ABT9V006_9BACL</name>
<dbReference type="EMBL" id="JAUSTU010000002">
    <property type="protein sequence ID" value="MDQ0154248.1"/>
    <property type="molecule type" value="Genomic_DNA"/>
</dbReference>
<evidence type="ECO:0000259" key="11">
    <source>
        <dbReference type="PROSITE" id="PS51900"/>
    </source>
</evidence>
<evidence type="ECO:0000313" key="12">
    <source>
        <dbReference type="EMBL" id="MDQ0154248.1"/>
    </source>
</evidence>
<evidence type="ECO:0000256" key="9">
    <source>
        <dbReference type="PROSITE-ProRule" id="PRU01248"/>
    </source>
</evidence>
<dbReference type="PANTHER" id="PTHR30349:SF77">
    <property type="entry name" value="TYROSINE RECOMBINASE XERC"/>
    <property type="match status" value="1"/>
</dbReference>
<proteinExistence type="predicted"/>
<feature type="domain" description="Core-binding (CB)" evidence="11">
    <location>
        <begin position="1"/>
        <end position="81"/>
    </location>
</feature>
<evidence type="ECO:0000256" key="8">
    <source>
        <dbReference type="ARBA" id="ARBA00023306"/>
    </source>
</evidence>
<keyword evidence="3" id="KW-0132">Cell division</keyword>
<keyword evidence="6 9" id="KW-0238">DNA-binding</keyword>
<keyword evidence="2" id="KW-0963">Cytoplasm</keyword>
<dbReference type="RefSeq" id="WP_307148861.1">
    <property type="nucleotide sequence ID" value="NZ_JAUSTU010000002.1"/>
</dbReference>
<gene>
    <name evidence="12" type="ORF">J2S07_000552</name>
</gene>
<accession>A0ABT9V006</accession>
<reference evidence="12 13" key="1">
    <citation type="submission" date="2023-07" db="EMBL/GenBank/DDBJ databases">
        <title>Genomic Encyclopedia of Type Strains, Phase IV (KMG-IV): sequencing the most valuable type-strain genomes for metagenomic binning, comparative biology and taxonomic classification.</title>
        <authorList>
            <person name="Goeker M."/>
        </authorList>
    </citation>
    <scope>NUCLEOTIDE SEQUENCE [LARGE SCALE GENOMIC DNA]</scope>
    <source>
        <strain evidence="12 13">DSM 23948</strain>
    </source>
</reference>
<dbReference type="InterPro" id="IPR013762">
    <property type="entry name" value="Integrase-like_cat_sf"/>
</dbReference>
<evidence type="ECO:0000259" key="10">
    <source>
        <dbReference type="PROSITE" id="PS51898"/>
    </source>
</evidence>
<dbReference type="InterPro" id="IPR011010">
    <property type="entry name" value="DNA_brk_join_enz"/>
</dbReference>
<keyword evidence="8" id="KW-0131">Cell cycle</keyword>
<evidence type="ECO:0000256" key="7">
    <source>
        <dbReference type="ARBA" id="ARBA00023172"/>
    </source>
</evidence>
<dbReference type="Pfam" id="PF00589">
    <property type="entry name" value="Phage_integrase"/>
    <property type="match status" value="1"/>
</dbReference>
<dbReference type="InterPro" id="IPR002104">
    <property type="entry name" value="Integrase_catalytic"/>
</dbReference>
<keyword evidence="4" id="KW-0159">Chromosome partition</keyword>
<dbReference type="PROSITE" id="PS51900">
    <property type="entry name" value="CB"/>
    <property type="match status" value="1"/>
</dbReference>
<sequence>MNSDVILNQFLLEYQFRIGKDTLTHYLINVRQLLHFTGKSIDSVTKSDILGWLGYLKKKKYKPWTVWGKLTSLKTFFKYCLEEGYIHKNPAETIPFPRIEEKLPYYLSLDQLGKVRELLQGRLEERAILEVLYATGVRISELCAMKKEDINWSERIIHIPKGKYKKGRIVLFTRNCEEHLKRYLDSRRDNQPYVFLSVVLKNRPIDKNTVGSRFRKYSKCLEFKFTPHTIRYTFTAHLAQKGMPLECIQTLLGHEEPQQTRYYARLYNHSRTELYDEYM</sequence>
<evidence type="ECO:0000256" key="4">
    <source>
        <dbReference type="ARBA" id="ARBA00022829"/>
    </source>
</evidence>
<dbReference type="Gene3D" id="1.10.443.10">
    <property type="entry name" value="Intergrase catalytic core"/>
    <property type="match status" value="1"/>
</dbReference>
<dbReference type="CDD" id="cd00397">
    <property type="entry name" value="DNA_BRE_C"/>
    <property type="match status" value="1"/>
</dbReference>
<dbReference type="PANTHER" id="PTHR30349">
    <property type="entry name" value="PHAGE INTEGRASE-RELATED"/>
    <property type="match status" value="1"/>
</dbReference>
<dbReference type="InterPro" id="IPR050090">
    <property type="entry name" value="Tyrosine_recombinase_XerCD"/>
</dbReference>
<evidence type="ECO:0000256" key="3">
    <source>
        <dbReference type="ARBA" id="ARBA00022618"/>
    </source>
</evidence>
<keyword evidence="5" id="KW-0229">DNA integration</keyword>
<dbReference type="InterPro" id="IPR044068">
    <property type="entry name" value="CB"/>
</dbReference>
<protein>
    <submittedName>
        <fullName evidence="12">Site-specific recombinase XerD</fullName>
    </submittedName>
</protein>
<evidence type="ECO:0000256" key="1">
    <source>
        <dbReference type="ARBA" id="ARBA00004496"/>
    </source>
</evidence>